<feature type="transmembrane region" description="Helical" evidence="8">
    <location>
        <begin position="20"/>
        <end position="37"/>
    </location>
</feature>
<dbReference type="EMBL" id="KN847363">
    <property type="protein sequence ID" value="KIW36284.1"/>
    <property type="molecule type" value="Genomic_DNA"/>
</dbReference>
<evidence type="ECO:0000256" key="5">
    <source>
        <dbReference type="ARBA" id="ARBA00022989"/>
    </source>
</evidence>
<keyword evidence="6 8" id="KW-0472">Membrane</keyword>
<proteinExistence type="inferred from homology"/>
<dbReference type="PANTHER" id="PTHR48022:SF28">
    <property type="entry name" value="MAJOR FACILITATOR SUPERFAMILY (MFS) PROFILE DOMAIN-CONTAINING PROTEIN-RELATED"/>
    <property type="match status" value="1"/>
</dbReference>
<accession>A0A0D2DKK6</accession>
<dbReference type="InterPro" id="IPR005828">
    <property type="entry name" value="MFS_sugar_transport-like"/>
</dbReference>
<keyword evidence="5 8" id="KW-1133">Transmembrane helix</keyword>
<dbReference type="SUPFAM" id="SSF103473">
    <property type="entry name" value="MFS general substrate transporter"/>
    <property type="match status" value="1"/>
</dbReference>
<feature type="transmembrane region" description="Helical" evidence="8">
    <location>
        <begin position="354"/>
        <end position="375"/>
    </location>
</feature>
<dbReference type="InterPro" id="IPR003663">
    <property type="entry name" value="Sugar/inositol_transpt"/>
</dbReference>
<feature type="transmembrane region" description="Helical" evidence="8">
    <location>
        <begin position="448"/>
        <end position="467"/>
    </location>
</feature>
<dbReference type="Proteomes" id="UP000053342">
    <property type="component" value="Unassembled WGS sequence"/>
</dbReference>
<dbReference type="NCBIfam" id="TIGR00879">
    <property type="entry name" value="SP"/>
    <property type="match status" value="1"/>
</dbReference>
<evidence type="ECO:0000256" key="8">
    <source>
        <dbReference type="SAM" id="Phobius"/>
    </source>
</evidence>
<evidence type="ECO:0000256" key="4">
    <source>
        <dbReference type="ARBA" id="ARBA00022692"/>
    </source>
</evidence>
<dbReference type="VEuPathDB" id="FungiDB:PV06_11433"/>
<evidence type="ECO:0000256" key="1">
    <source>
        <dbReference type="ARBA" id="ARBA00004141"/>
    </source>
</evidence>
<dbReference type="OrthoDB" id="6133115at2759"/>
<evidence type="ECO:0000259" key="9">
    <source>
        <dbReference type="PROSITE" id="PS50850"/>
    </source>
</evidence>
<dbReference type="PROSITE" id="PS50850">
    <property type="entry name" value="MFS"/>
    <property type="match status" value="1"/>
</dbReference>
<gene>
    <name evidence="10" type="ORF">PV06_11433</name>
</gene>
<dbReference type="InterPro" id="IPR005829">
    <property type="entry name" value="Sugar_transporter_CS"/>
</dbReference>
<name>A0A0D2DKK6_9EURO</name>
<feature type="transmembrane region" description="Helical" evidence="8">
    <location>
        <begin position="180"/>
        <end position="201"/>
    </location>
</feature>
<dbReference type="RefSeq" id="XP_016256500.1">
    <property type="nucleotide sequence ID" value="XM_016413103.1"/>
</dbReference>
<dbReference type="STRING" id="215243.A0A0D2DKK6"/>
<dbReference type="Gene3D" id="1.20.1250.20">
    <property type="entry name" value="MFS general substrate transporter like domains"/>
    <property type="match status" value="1"/>
</dbReference>
<dbReference type="PRINTS" id="PR00171">
    <property type="entry name" value="SUGRTRNSPORT"/>
</dbReference>
<dbReference type="PANTHER" id="PTHR48022">
    <property type="entry name" value="PLASTIDIC GLUCOSE TRANSPORTER 4"/>
    <property type="match status" value="1"/>
</dbReference>
<feature type="transmembrane region" description="Helical" evidence="8">
    <location>
        <begin position="57"/>
        <end position="78"/>
    </location>
</feature>
<evidence type="ECO:0000256" key="6">
    <source>
        <dbReference type="ARBA" id="ARBA00023136"/>
    </source>
</evidence>
<feature type="transmembrane region" description="Helical" evidence="8">
    <location>
        <begin position="418"/>
        <end position="442"/>
    </location>
</feature>
<dbReference type="InterPro" id="IPR036259">
    <property type="entry name" value="MFS_trans_sf"/>
</dbReference>
<reference evidence="10 11" key="1">
    <citation type="submission" date="2015-01" db="EMBL/GenBank/DDBJ databases">
        <title>The Genome Sequence of Exophiala oligosperma CBS72588.</title>
        <authorList>
            <consortium name="The Broad Institute Genomics Platform"/>
            <person name="Cuomo C."/>
            <person name="de Hoog S."/>
            <person name="Gorbushina A."/>
            <person name="Stielow B."/>
            <person name="Teixiera M."/>
            <person name="Abouelleil A."/>
            <person name="Chapman S.B."/>
            <person name="Priest M."/>
            <person name="Young S.K."/>
            <person name="Wortman J."/>
            <person name="Nusbaum C."/>
            <person name="Birren B."/>
        </authorList>
    </citation>
    <scope>NUCLEOTIDE SEQUENCE [LARGE SCALE GENOMIC DNA]</scope>
    <source>
        <strain evidence="10 11">CBS 72588</strain>
    </source>
</reference>
<evidence type="ECO:0000256" key="2">
    <source>
        <dbReference type="ARBA" id="ARBA00010992"/>
    </source>
</evidence>
<sequence>MASSLRPETADKLGLKGRPLIIVLTIACGLGQFLHGYDNGVLGGLLTAPSFIDQFHLSAALEGTVTALFQAGCALGCFATSLLSVRFGRLTLTHTGSLCICVGGALQASSFTSGQLMAGRVIAGIGLGMITSSVSVLQSETAPARIRGRLIAMSLSSLLVGQLLAYWLDYGMNAYTTDISWRFPLSFQAVIALIMSGLLLFMPECKSNIRSLARKALTFSAPRWLCQRGREAEALKVIMRLRNKDRDDPAVILEVAEIQAAIELDRHQSGWRDLVRKDAVQTRTRVALACMVMSMNPFSGSTAISYYTTVIFQISIGMTRHTALLTSGFLQLWFLFASLGTWILIEFAGRRRMFMVSAVGMAIAMTVLAATLATGSHAASIVAAAMIFVYQAFYTWGWMAGVWTYTPELLPLKYRAKGMGLASTCVYGLTFMILEVVPIAIHNIHWKVFILFAVFNACFVPITYFLLPETAGLSLEAIDLVFTDPDTSSVKKAKALRKSGEDMHLREVHLDDVEIISATPGVKGDN</sequence>
<dbReference type="GO" id="GO:0005351">
    <property type="term" value="F:carbohydrate:proton symporter activity"/>
    <property type="evidence" value="ECO:0007669"/>
    <property type="project" value="TreeGrafter"/>
</dbReference>
<feature type="transmembrane region" description="Helical" evidence="8">
    <location>
        <begin position="286"/>
        <end position="308"/>
    </location>
</feature>
<evidence type="ECO:0000313" key="10">
    <source>
        <dbReference type="EMBL" id="KIW36284.1"/>
    </source>
</evidence>
<feature type="transmembrane region" description="Helical" evidence="8">
    <location>
        <begin position="117"/>
        <end position="138"/>
    </location>
</feature>
<dbReference type="GeneID" id="27363507"/>
<evidence type="ECO:0000313" key="11">
    <source>
        <dbReference type="Proteomes" id="UP000053342"/>
    </source>
</evidence>
<dbReference type="Pfam" id="PF00083">
    <property type="entry name" value="Sugar_tr"/>
    <property type="match status" value="1"/>
</dbReference>
<keyword evidence="11" id="KW-1185">Reference proteome</keyword>
<dbReference type="GO" id="GO:0016020">
    <property type="term" value="C:membrane"/>
    <property type="evidence" value="ECO:0007669"/>
    <property type="project" value="UniProtKB-SubCell"/>
</dbReference>
<comment type="subcellular location">
    <subcellularLocation>
        <location evidence="1">Membrane</location>
        <topology evidence="1">Multi-pass membrane protein</topology>
    </subcellularLocation>
</comment>
<keyword evidence="3 7" id="KW-0813">Transport</keyword>
<feature type="transmembrane region" description="Helical" evidence="8">
    <location>
        <begin position="150"/>
        <end position="168"/>
    </location>
</feature>
<dbReference type="AlphaFoldDB" id="A0A0D2DKK6"/>
<feature type="domain" description="Major facilitator superfamily (MFS) profile" evidence="9">
    <location>
        <begin position="24"/>
        <end position="471"/>
    </location>
</feature>
<keyword evidence="4 8" id="KW-0812">Transmembrane</keyword>
<organism evidence="10 11">
    <name type="scientific">Exophiala oligosperma</name>
    <dbReference type="NCBI Taxonomy" id="215243"/>
    <lineage>
        <taxon>Eukaryota</taxon>
        <taxon>Fungi</taxon>
        <taxon>Dikarya</taxon>
        <taxon>Ascomycota</taxon>
        <taxon>Pezizomycotina</taxon>
        <taxon>Eurotiomycetes</taxon>
        <taxon>Chaetothyriomycetidae</taxon>
        <taxon>Chaetothyriales</taxon>
        <taxon>Herpotrichiellaceae</taxon>
        <taxon>Exophiala</taxon>
    </lineage>
</organism>
<dbReference type="HOGENOM" id="CLU_001265_30_3_1"/>
<feature type="transmembrane region" description="Helical" evidence="8">
    <location>
        <begin position="381"/>
        <end position="406"/>
    </location>
</feature>
<evidence type="ECO:0000256" key="7">
    <source>
        <dbReference type="RuleBase" id="RU003346"/>
    </source>
</evidence>
<evidence type="ECO:0000256" key="3">
    <source>
        <dbReference type="ARBA" id="ARBA00022448"/>
    </source>
</evidence>
<dbReference type="PROSITE" id="PS00217">
    <property type="entry name" value="SUGAR_TRANSPORT_2"/>
    <property type="match status" value="1"/>
</dbReference>
<protein>
    <recommendedName>
        <fullName evidence="9">Major facilitator superfamily (MFS) profile domain-containing protein</fullName>
    </recommendedName>
</protein>
<dbReference type="InterPro" id="IPR020846">
    <property type="entry name" value="MFS_dom"/>
</dbReference>
<comment type="similarity">
    <text evidence="2 7">Belongs to the major facilitator superfamily. Sugar transporter (TC 2.A.1.1) family.</text>
</comment>
<feature type="transmembrane region" description="Helical" evidence="8">
    <location>
        <begin position="328"/>
        <end position="347"/>
    </location>
</feature>
<dbReference type="InterPro" id="IPR050360">
    <property type="entry name" value="MFS_Sugar_Transporters"/>
</dbReference>
<feature type="transmembrane region" description="Helical" evidence="8">
    <location>
        <begin position="90"/>
        <end position="111"/>
    </location>
</feature>